<evidence type="ECO:0000259" key="13">
    <source>
        <dbReference type="Pfam" id="PF00401"/>
    </source>
</evidence>
<dbReference type="GO" id="GO:0045259">
    <property type="term" value="C:proton-transporting ATP synthase complex"/>
    <property type="evidence" value="ECO:0007669"/>
    <property type="project" value="UniProtKB-KW"/>
</dbReference>
<dbReference type="InterPro" id="IPR020546">
    <property type="entry name" value="ATP_synth_F1_dsu/esu_N"/>
</dbReference>
<dbReference type="HAMAP" id="MF_00530">
    <property type="entry name" value="ATP_synth_epsil_bac"/>
    <property type="match status" value="1"/>
</dbReference>
<dbReference type="EMBL" id="CP023671">
    <property type="protein sequence ID" value="AYE34745.1"/>
    <property type="molecule type" value="Genomic_DNA"/>
</dbReference>
<dbReference type="GeneID" id="303561050"/>
<evidence type="ECO:0000256" key="10">
    <source>
        <dbReference type="ARBA" id="ARBA00023310"/>
    </source>
</evidence>
<dbReference type="InterPro" id="IPR001469">
    <property type="entry name" value="ATP_synth_F1_dsu/esu"/>
</dbReference>
<accession>A0A9N7JMI5</accession>
<keyword evidence="12" id="KW-0175">Coiled coil</keyword>
<evidence type="ECO:0000256" key="7">
    <source>
        <dbReference type="ARBA" id="ARBA00023065"/>
    </source>
</evidence>
<dbReference type="Gene3D" id="2.60.15.10">
    <property type="entry name" value="F0F1 ATP synthase delta/epsilon subunit, N-terminal"/>
    <property type="match status" value="1"/>
</dbReference>
<dbReference type="Proteomes" id="UP000280586">
    <property type="component" value="Chromosome"/>
</dbReference>
<keyword evidence="18" id="KW-1185">Reference proteome</keyword>
<reference evidence="15 17" key="1">
    <citation type="submission" date="2017-09" db="EMBL/GenBank/DDBJ databases">
        <authorList>
            <person name="Thomas P."/>
            <person name="Seyboldt C."/>
        </authorList>
    </citation>
    <scope>NUCLEOTIDE SEQUENCE [LARGE SCALE GENOMIC DNA]</scope>
    <source>
        <strain evidence="15 17">DSM 7534</strain>
    </source>
</reference>
<sequence>MAKTFKVDIITPGNEPIHIEVESLQTGTSNGAVEFRANHTAIILSTIPATTTIIKADGKKEKMFTSSGIIYLKDNNLKFCCDAVEYSQDIDLSRAENAKERAEKRLKENKDIDIERAKMALARANARIQTFSIND</sequence>
<organism evidence="15 17">
    <name type="scientific">Clostridium septicum</name>
    <dbReference type="NCBI Taxonomy" id="1504"/>
    <lineage>
        <taxon>Bacteria</taxon>
        <taxon>Bacillati</taxon>
        <taxon>Bacillota</taxon>
        <taxon>Clostridia</taxon>
        <taxon>Eubacteriales</taxon>
        <taxon>Clostridiaceae</taxon>
        <taxon>Clostridium</taxon>
    </lineage>
</organism>
<keyword evidence="10 11" id="KW-0066">ATP synthesis</keyword>
<evidence type="ECO:0000256" key="12">
    <source>
        <dbReference type="SAM" id="Coils"/>
    </source>
</evidence>
<dbReference type="PANTHER" id="PTHR13822">
    <property type="entry name" value="ATP SYNTHASE DELTA/EPSILON CHAIN"/>
    <property type="match status" value="1"/>
</dbReference>
<evidence type="ECO:0000256" key="11">
    <source>
        <dbReference type="HAMAP-Rule" id="MF_00530"/>
    </source>
</evidence>
<dbReference type="PANTHER" id="PTHR13822:SF10">
    <property type="entry name" value="ATP SYNTHASE EPSILON CHAIN, CHLOROPLASTIC"/>
    <property type="match status" value="1"/>
</dbReference>
<dbReference type="EMBL" id="CP099799">
    <property type="protein sequence ID" value="USS01338.1"/>
    <property type="molecule type" value="Genomic_DNA"/>
</dbReference>
<dbReference type="GO" id="GO:0005524">
    <property type="term" value="F:ATP binding"/>
    <property type="evidence" value="ECO:0007669"/>
    <property type="project" value="UniProtKB-UniRule"/>
</dbReference>
<dbReference type="OrthoDB" id="9804110at2"/>
<keyword evidence="6 11" id="KW-0375">Hydrogen ion transport</keyword>
<dbReference type="InterPro" id="IPR036771">
    <property type="entry name" value="ATPsynth_dsu/esu_N"/>
</dbReference>
<gene>
    <name evidence="11" type="primary">atpC</name>
    <name evidence="15" type="ORF">CP523_10195</name>
    <name evidence="16" type="ORF">NH397_02535</name>
</gene>
<dbReference type="Pfam" id="PF00401">
    <property type="entry name" value="ATP-synt_DE"/>
    <property type="match status" value="1"/>
</dbReference>
<dbReference type="SUPFAM" id="SSF51344">
    <property type="entry name" value="Epsilon subunit of F1F0-ATP synthase N-terminal domain"/>
    <property type="match status" value="1"/>
</dbReference>
<dbReference type="GO" id="GO:0005886">
    <property type="term" value="C:plasma membrane"/>
    <property type="evidence" value="ECO:0007669"/>
    <property type="project" value="UniProtKB-SubCell"/>
</dbReference>
<dbReference type="Gene3D" id="1.20.5.440">
    <property type="entry name" value="ATP synthase delta/epsilon subunit, C-terminal domain"/>
    <property type="match status" value="1"/>
</dbReference>
<comment type="function">
    <text evidence="1 11">Produces ATP from ADP in the presence of a proton gradient across the membrane.</text>
</comment>
<feature type="coiled-coil region" evidence="12">
    <location>
        <begin position="92"/>
        <end position="127"/>
    </location>
</feature>
<evidence type="ECO:0000256" key="2">
    <source>
        <dbReference type="ARBA" id="ARBA00004202"/>
    </source>
</evidence>
<evidence type="ECO:0000256" key="5">
    <source>
        <dbReference type="ARBA" id="ARBA00022475"/>
    </source>
</evidence>
<evidence type="ECO:0000256" key="8">
    <source>
        <dbReference type="ARBA" id="ARBA00023136"/>
    </source>
</evidence>
<keyword evidence="9 11" id="KW-0139">CF(1)</keyword>
<evidence type="ECO:0000256" key="4">
    <source>
        <dbReference type="ARBA" id="ARBA00022448"/>
    </source>
</evidence>
<comment type="subcellular location">
    <subcellularLocation>
        <location evidence="2 11">Cell membrane</location>
        <topology evidence="2 11">Peripheral membrane protein</topology>
    </subcellularLocation>
</comment>
<dbReference type="GO" id="GO:0046933">
    <property type="term" value="F:proton-transporting ATP synthase activity, rotational mechanism"/>
    <property type="evidence" value="ECO:0007669"/>
    <property type="project" value="UniProtKB-UniRule"/>
</dbReference>
<evidence type="ECO:0000256" key="3">
    <source>
        <dbReference type="ARBA" id="ARBA00005712"/>
    </source>
</evidence>
<evidence type="ECO:0000313" key="18">
    <source>
        <dbReference type="Proteomes" id="UP001055437"/>
    </source>
</evidence>
<dbReference type="KEGG" id="csep:CP523_10195"/>
<dbReference type="CDD" id="cd12152">
    <property type="entry name" value="F1-ATPase_delta"/>
    <property type="match status" value="1"/>
</dbReference>
<comment type="similarity">
    <text evidence="3 11">Belongs to the ATPase epsilon chain family.</text>
</comment>
<evidence type="ECO:0000313" key="15">
    <source>
        <dbReference type="EMBL" id="AYE34745.1"/>
    </source>
</evidence>
<evidence type="ECO:0000259" key="14">
    <source>
        <dbReference type="Pfam" id="PF02823"/>
    </source>
</evidence>
<comment type="subunit">
    <text evidence="11">F-type ATPases have 2 components, CF(1) - the catalytic core - and CF(0) - the membrane proton channel. CF(1) has five subunits: alpha(3), beta(3), gamma(1), delta(1), epsilon(1). CF(0) has three main subunits: a, b and c.</text>
</comment>
<dbReference type="Pfam" id="PF02823">
    <property type="entry name" value="ATP-synt_DE_N"/>
    <property type="match status" value="1"/>
</dbReference>
<evidence type="ECO:0000313" key="17">
    <source>
        <dbReference type="Proteomes" id="UP000280586"/>
    </source>
</evidence>
<feature type="domain" description="ATP synthase F1 complex delta/epsilon subunit N-terminal" evidence="14">
    <location>
        <begin position="5"/>
        <end position="83"/>
    </location>
</feature>
<dbReference type="AlphaFoldDB" id="A0A9N7JMI5"/>
<evidence type="ECO:0000256" key="1">
    <source>
        <dbReference type="ARBA" id="ARBA00003543"/>
    </source>
</evidence>
<evidence type="ECO:0000256" key="9">
    <source>
        <dbReference type="ARBA" id="ARBA00023196"/>
    </source>
</evidence>
<evidence type="ECO:0000313" key="16">
    <source>
        <dbReference type="EMBL" id="USS01338.1"/>
    </source>
</evidence>
<dbReference type="Proteomes" id="UP001055437">
    <property type="component" value="Chromosome"/>
</dbReference>
<keyword evidence="5 11" id="KW-1003">Cell membrane</keyword>
<dbReference type="SUPFAM" id="SSF46604">
    <property type="entry name" value="Epsilon subunit of F1F0-ATP synthase C-terminal domain"/>
    <property type="match status" value="1"/>
</dbReference>
<dbReference type="RefSeq" id="WP_066676647.1">
    <property type="nucleotide sequence ID" value="NZ_CABMIZ010000017.1"/>
</dbReference>
<dbReference type="InterPro" id="IPR020547">
    <property type="entry name" value="ATP_synth_F1_esu_C"/>
</dbReference>
<proteinExistence type="inferred from homology"/>
<feature type="domain" description="ATP synthase epsilon subunit C-terminal" evidence="13">
    <location>
        <begin position="89"/>
        <end position="130"/>
    </location>
</feature>
<evidence type="ECO:0000256" key="6">
    <source>
        <dbReference type="ARBA" id="ARBA00022781"/>
    </source>
</evidence>
<keyword evidence="8 11" id="KW-0472">Membrane</keyword>
<dbReference type="FunFam" id="1.20.5.440:FF:000001">
    <property type="entry name" value="ATP synthase epsilon chain"/>
    <property type="match status" value="1"/>
</dbReference>
<name>A0A9N7JMI5_CLOSE</name>
<dbReference type="InterPro" id="IPR036794">
    <property type="entry name" value="ATP_F1_dsu/esu_C_sf"/>
</dbReference>
<reference evidence="16" key="2">
    <citation type="submission" date="2022-06" db="EMBL/GenBank/DDBJ databases">
        <authorList>
            <person name="Holder M.E."/>
            <person name="Ajami N.J."/>
            <person name="Petrosino J.F."/>
        </authorList>
    </citation>
    <scope>NUCLEOTIDE SEQUENCE</scope>
    <source>
        <strain evidence="16">RMA 8861</strain>
    </source>
</reference>
<keyword evidence="7 11" id="KW-0406">Ion transport</keyword>
<protein>
    <recommendedName>
        <fullName evidence="11">ATP synthase epsilon chain</fullName>
    </recommendedName>
    <alternativeName>
        <fullName evidence="11">ATP synthase F1 sector epsilon subunit</fullName>
    </alternativeName>
    <alternativeName>
        <fullName evidence="11">F-ATPase epsilon subunit</fullName>
    </alternativeName>
</protein>
<keyword evidence="4 11" id="KW-0813">Transport</keyword>